<gene>
    <name evidence="8" type="ORF">UFOPK1591_00128</name>
</gene>
<feature type="transmembrane region" description="Helical" evidence="6">
    <location>
        <begin position="71"/>
        <end position="90"/>
    </location>
</feature>
<dbReference type="PANTHER" id="PTHR30506">
    <property type="entry name" value="INNER MEMBRANE PROTEIN"/>
    <property type="match status" value="1"/>
</dbReference>
<feature type="domain" description="Glycine transporter" evidence="7">
    <location>
        <begin position="99"/>
        <end position="173"/>
    </location>
</feature>
<protein>
    <submittedName>
        <fullName evidence="8">Unannotated protein</fullName>
    </submittedName>
</protein>
<feature type="domain" description="Glycine transporter" evidence="7">
    <location>
        <begin position="11"/>
        <end position="87"/>
    </location>
</feature>
<evidence type="ECO:0000256" key="1">
    <source>
        <dbReference type="ARBA" id="ARBA00004651"/>
    </source>
</evidence>
<dbReference type="GO" id="GO:0005886">
    <property type="term" value="C:plasma membrane"/>
    <property type="evidence" value="ECO:0007669"/>
    <property type="project" value="UniProtKB-SubCell"/>
</dbReference>
<evidence type="ECO:0000256" key="4">
    <source>
        <dbReference type="ARBA" id="ARBA00022989"/>
    </source>
</evidence>
<evidence type="ECO:0000256" key="5">
    <source>
        <dbReference type="ARBA" id="ARBA00023136"/>
    </source>
</evidence>
<organism evidence="8">
    <name type="scientific">freshwater metagenome</name>
    <dbReference type="NCBI Taxonomy" id="449393"/>
    <lineage>
        <taxon>unclassified sequences</taxon>
        <taxon>metagenomes</taxon>
        <taxon>ecological metagenomes</taxon>
    </lineage>
</organism>
<dbReference type="AlphaFoldDB" id="A0A6J6CM09"/>
<keyword evidence="5 6" id="KW-0472">Membrane</keyword>
<accession>A0A6J6CM09</accession>
<feature type="transmembrane region" description="Helical" evidence="6">
    <location>
        <begin position="95"/>
        <end position="117"/>
    </location>
</feature>
<dbReference type="InterPro" id="IPR005115">
    <property type="entry name" value="Gly_transporter"/>
</dbReference>
<dbReference type="PANTHER" id="PTHR30506:SF3">
    <property type="entry name" value="UPF0126 INNER MEMBRANE PROTEIN YADS-RELATED"/>
    <property type="match status" value="1"/>
</dbReference>
<keyword evidence="3 6" id="KW-0812">Transmembrane</keyword>
<dbReference type="Pfam" id="PF03458">
    <property type="entry name" value="Gly_transporter"/>
    <property type="match status" value="2"/>
</dbReference>
<evidence type="ECO:0000256" key="2">
    <source>
        <dbReference type="ARBA" id="ARBA00022475"/>
    </source>
</evidence>
<feature type="transmembrane region" description="Helical" evidence="6">
    <location>
        <begin position="156"/>
        <end position="175"/>
    </location>
</feature>
<evidence type="ECO:0000256" key="6">
    <source>
        <dbReference type="SAM" id="Phobius"/>
    </source>
</evidence>
<proteinExistence type="predicted"/>
<evidence type="ECO:0000313" key="8">
    <source>
        <dbReference type="EMBL" id="CAB4552346.1"/>
    </source>
</evidence>
<dbReference type="EMBL" id="CAEZTD010000006">
    <property type="protein sequence ID" value="CAB4552346.1"/>
    <property type="molecule type" value="Genomic_DNA"/>
</dbReference>
<keyword evidence="4 6" id="KW-1133">Transmembrane helix</keyword>
<feature type="transmembrane region" description="Helical" evidence="6">
    <location>
        <begin position="123"/>
        <end position="144"/>
    </location>
</feature>
<feature type="transmembrane region" description="Helical" evidence="6">
    <location>
        <begin position="38"/>
        <end position="59"/>
    </location>
</feature>
<keyword evidence="2" id="KW-1003">Cell membrane</keyword>
<feature type="transmembrane region" description="Helical" evidence="6">
    <location>
        <begin position="181"/>
        <end position="202"/>
    </location>
</feature>
<evidence type="ECO:0000256" key="3">
    <source>
        <dbReference type="ARBA" id="ARBA00022692"/>
    </source>
</evidence>
<feature type="transmembrane region" description="Helical" evidence="6">
    <location>
        <begin position="12"/>
        <end position="31"/>
    </location>
</feature>
<name>A0A6J6CM09_9ZZZZ</name>
<evidence type="ECO:0000259" key="7">
    <source>
        <dbReference type="Pfam" id="PF03458"/>
    </source>
</evidence>
<reference evidence="8" key="1">
    <citation type="submission" date="2020-05" db="EMBL/GenBank/DDBJ databases">
        <authorList>
            <person name="Chiriac C."/>
            <person name="Salcher M."/>
            <person name="Ghai R."/>
            <person name="Kavagutti S V."/>
        </authorList>
    </citation>
    <scope>NUCLEOTIDE SEQUENCE</scope>
</reference>
<sequence length="234" mass="24741">MDPMAIEVPSWVDFAAVGIGSLQGAMFAAQFRDRQLDLLGVAMIGTATGLGGGFLRDLLLQRPLVALSADWYLSVAVLFALLGMLLARLVRKIDWVITVADALTIGLFGAIGVAAALAQGLPIIPSIFVGTVSAVGGGVIRDILLATPITVMHVGSLYAVAAAAGTLTFVVLRSFSISVDWSALICVVVTATIRILAVRFNWSLPEQRVLRGIRKPKLVRPADLTGPIEKPRDL</sequence>
<comment type="subcellular location">
    <subcellularLocation>
        <location evidence="1">Cell membrane</location>
        <topology evidence="1">Multi-pass membrane protein</topology>
    </subcellularLocation>
</comment>